<sequence length="171" mass="19092">MFLIDFINPYTVLFLVVVFVLAYLLKKSFEREILTPEGVTEELYPLIGDEVRFSKHFRTFLSGKRIEGTGRATGPPFHEEDAVTLTLKGVEEGGDATGGVLFPFEMKILFLRVVAPTEVKRDDVASFKGFLVGAEIRGRIVRLIIDISELTYVGSSLDLESDLEDGVPLDF</sequence>
<organism evidence="2 3">
    <name type="scientific">Candidatus Zymogenus saltonus</name>
    <dbReference type="NCBI Taxonomy" id="2844893"/>
    <lineage>
        <taxon>Bacteria</taxon>
        <taxon>Deltaproteobacteria</taxon>
        <taxon>Candidatus Zymogenia</taxon>
        <taxon>Candidatus Zymogeniales</taxon>
        <taxon>Candidatus Zymogenaceae</taxon>
        <taxon>Candidatus Zymogenus</taxon>
    </lineage>
</organism>
<evidence type="ECO:0000313" key="2">
    <source>
        <dbReference type="EMBL" id="MBN1574271.1"/>
    </source>
</evidence>
<keyword evidence="1" id="KW-0812">Transmembrane</keyword>
<proteinExistence type="predicted"/>
<evidence type="ECO:0000256" key="1">
    <source>
        <dbReference type="SAM" id="Phobius"/>
    </source>
</evidence>
<dbReference type="AlphaFoldDB" id="A0A9D8KIK7"/>
<protein>
    <submittedName>
        <fullName evidence="2">Uncharacterized protein</fullName>
    </submittedName>
</protein>
<accession>A0A9D8KIK7</accession>
<dbReference type="EMBL" id="JAFGIX010000070">
    <property type="protein sequence ID" value="MBN1574271.1"/>
    <property type="molecule type" value="Genomic_DNA"/>
</dbReference>
<dbReference type="Proteomes" id="UP000809273">
    <property type="component" value="Unassembled WGS sequence"/>
</dbReference>
<comment type="caution">
    <text evidence="2">The sequence shown here is derived from an EMBL/GenBank/DDBJ whole genome shotgun (WGS) entry which is preliminary data.</text>
</comment>
<feature type="transmembrane region" description="Helical" evidence="1">
    <location>
        <begin position="6"/>
        <end position="25"/>
    </location>
</feature>
<gene>
    <name evidence="2" type="ORF">JW984_13820</name>
</gene>
<evidence type="ECO:0000313" key="3">
    <source>
        <dbReference type="Proteomes" id="UP000809273"/>
    </source>
</evidence>
<name>A0A9D8KIK7_9DELT</name>
<reference evidence="2" key="2">
    <citation type="submission" date="2021-01" db="EMBL/GenBank/DDBJ databases">
        <authorList>
            <person name="Hahn C.R."/>
            <person name="Youssef N.H."/>
            <person name="Elshahed M."/>
        </authorList>
    </citation>
    <scope>NUCLEOTIDE SEQUENCE</scope>
    <source>
        <strain evidence="2">Zod_Metabat.24</strain>
    </source>
</reference>
<reference evidence="2" key="1">
    <citation type="journal article" date="2021" name="Environ. Microbiol.">
        <title>Genomic characterization of three novel Desulfobacterota classes expand the metabolic and phylogenetic diversity of the phylum.</title>
        <authorList>
            <person name="Murphy C.L."/>
            <person name="Biggerstaff J."/>
            <person name="Eichhorn A."/>
            <person name="Ewing E."/>
            <person name="Shahan R."/>
            <person name="Soriano D."/>
            <person name="Stewart S."/>
            <person name="VanMol K."/>
            <person name="Walker R."/>
            <person name="Walters P."/>
            <person name="Elshahed M.S."/>
            <person name="Youssef N.H."/>
        </authorList>
    </citation>
    <scope>NUCLEOTIDE SEQUENCE</scope>
    <source>
        <strain evidence="2">Zod_Metabat.24</strain>
    </source>
</reference>
<keyword evidence="1" id="KW-1133">Transmembrane helix</keyword>
<keyword evidence="1" id="KW-0472">Membrane</keyword>